<dbReference type="PANTHER" id="PTHR13211:SF0">
    <property type="entry name" value="TELOMERASE CAJAL BODY PROTEIN 1"/>
    <property type="match status" value="1"/>
</dbReference>
<dbReference type="PANTHER" id="PTHR13211">
    <property type="entry name" value="TELOMERASE CAJAL BODY PROTEIN 1"/>
    <property type="match status" value="1"/>
</dbReference>
<protein>
    <submittedName>
        <fullName evidence="2">Uncharacterized protein</fullName>
    </submittedName>
</protein>
<evidence type="ECO:0000313" key="3">
    <source>
        <dbReference type="Proteomes" id="UP001331761"/>
    </source>
</evidence>
<feature type="region of interest" description="Disordered" evidence="1">
    <location>
        <begin position="73"/>
        <end position="93"/>
    </location>
</feature>
<dbReference type="InterPro" id="IPR036322">
    <property type="entry name" value="WD40_repeat_dom_sf"/>
</dbReference>
<dbReference type="EMBL" id="WIXE01013616">
    <property type="protein sequence ID" value="KAK5974943.1"/>
    <property type="molecule type" value="Genomic_DNA"/>
</dbReference>
<comment type="caution">
    <text evidence="2">The sequence shown here is derived from an EMBL/GenBank/DDBJ whole genome shotgun (WGS) entry which is preliminary data.</text>
</comment>
<reference evidence="2 3" key="1">
    <citation type="submission" date="2019-10" db="EMBL/GenBank/DDBJ databases">
        <title>Assembly and Annotation for the nematode Trichostrongylus colubriformis.</title>
        <authorList>
            <person name="Martin J."/>
        </authorList>
    </citation>
    <scope>NUCLEOTIDE SEQUENCE [LARGE SCALE GENOMIC DNA]</scope>
    <source>
        <strain evidence="2">G859</strain>
        <tissue evidence="2">Whole worm</tissue>
    </source>
</reference>
<organism evidence="2 3">
    <name type="scientific">Trichostrongylus colubriformis</name>
    <name type="common">Black scour worm</name>
    <dbReference type="NCBI Taxonomy" id="6319"/>
    <lineage>
        <taxon>Eukaryota</taxon>
        <taxon>Metazoa</taxon>
        <taxon>Ecdysozoa</taxon>
        <taxon>Nematoda</taxon>
        <taxon>Chromadorea</taxon>
        <taxon>Rhabditida</taxon>
        <taxon>Rhabditina</taxon>
        <taxon>Rhabditomorpha</taxon>
        <taxon>Strongyloidea</taxon>
        <taxon>Trichostrongylidae</taxon>
        <taxon>Trichostrongylus</taxon>
    </lineage>
</organism>
<keyword evidence="3" id="KW-1185">Reference proteome</keyword>
<accession>A0AAN8ILE8</accession>
<feature type="compositionally biased region" description="Low complexity" evidence="1">
    <location>
        <begin position="74"/>
        <end position="84"/>
    </location>
</feature>
<evidence type="ECO:0000313" key="2">
    <source>
        <dbReference type="EMBL" id="KAK5974943.1"/>
    </source>
</evidence>
<dbReference type="SUPFAM" id="SSF50978">
    <property type="entry name" value="WD40 repeat-like"/>
    <property type="match status" value="1"/>
</dbReference>
<gene>
    <name evidence="2" type="ORF">GCK32_006106</name>
</gene>
<evidence type="ECO:0000256" key="1">
    <source>
        <dbReference type="SAM" id="MobiDB-lite"/>
    </source>
</evidence>
<feature type="non-terminal residue" evidence="2">
    <location>
        <position position="1"/>
    </location>
</feature>
<name>A0AAN8ILE8_TRICO</name>
<proteinExistence type="predicted"/>
<dbReference type="GO" id="GO:0030576">
    <property type="term" value="P:Cajal body organization"/>
    <property type="evidence" value="ECO:0007669"/>
    <property type="project" value="TreeGrafter"/>
</dbReference>
<sequence length="116" mass="12969">VQVITSIRAFSAGHYLFSGTSDGDLVAFDLRDEAIVKTPTFTKKVAKCAVSCVSLYDNEPPMMALCTGERVFPKPRISKSPSSESDSEDERAYRSGRHWELDNSLQLWEFESKPCT</sequence>
<dbReference type="AlphaFoldDB" id="A0AAN8ILE8"/>
<dbReference type="GO" id="GO:0015030">
    <property type="term" value="C:Cajal body"/>
    <property type="evidence" value="ECO:0007669"/>
    <property type="project" value="TreeGrafter"/>
</dbReference>
<dbReference type="GO" id="GO:0003723">
    <property type="term" value="F:RNA binding"/>
    <property type="evidence" value="ECO:0007669"/>
    <property type="project" value="TreeGrafter"/>
</dbReference>
<dbReference type="InterPro" id="IPR051150">
    <property type="entry name" value="SWT21/TCAB1_mRNA_Telomere"/>
</dbReference>
<dbReference type="Proteomes" id="UP001331761">
    <property type="component" value="Unassembled WGS sequence"/>
</dbReference>